<dbReference type="EMBL" id="IACT01008773">
    <property type="protein sequence ID" value="LAC27885.1"/>
    <property type="molecule type" value="mRNA"/>
</dbReference>
<comment type="similarity">
    <text evidence="2 8">Belongs to the MIP/aquaporin (TC 1.A.8) family.</text>
</comment>
<name>A0A6A7GET3_9CRUS</name>
<dbReference type="GO" id="GO:0005886">
    <property type="term" value="C:plasma membrane"/>
    <property type="evidence" value="ECO:0007669"/>
    <property type="project" value="UniProtKB-SubCell"/>
</dbReference>
<keyword evidence="3 8" id="KW-0813">Transport</keyword>
<feature type="transmembrane region" description="Helical" evidence="9">
    <location>
        <begin position="94"/>
        <end position="116"/>
    </location>
</feature>
<keyword evidence="5 8" id="KW-0812">Transmembrane</keyword>
<evidence type="ECO:0000256" key="4">
    <source>
        <dbReference type="ARBA" id="ARBA00022475"/>
    </source>
</evidence>
<dbReference type="GO" id="GO:0015250">
    <property type="term" value="F:water channel activity"/>
    <property type="evidence" value="ECO:0007669"/>
    <property type="project" value="TreeGrafter"/>
</dbReference>
<dbReference type="PROSITE" id="PS00221">
    <property type="entry name" value="MIP"/>
    <property type="match status" value="1"/>
</dbReference>
<evidence type="ECO:0000313" key="10">
    <source>
        <dbReference type="EMBL" id="LAC27885.1"/>
    </source>
</evidence>
<comment type="subcellular location">
    <subcellularLocation>
        <location evidence="1">Cell membrane</location>
        <topology evidence="1">Multi-pass membrane protein</topology>
    </subcellularLocation>
</comment>
<evidence type="ECO:0000256" key="2">
    <source>
        <dbReference type="ARBA" id="ARBA00006175"/>
    </source>
</evidence>
<evidence type="ECO:0000256" key="6">
    <source>
        <dbReference type="ARBA" id="ARBA00022989"/>
    </source>
</evidence>
<feature type="transmembrane region" description="Helical" evidence="9">
    <location>
        <begin position="208"/>
        <end position="230"/>
    </location>
</feature>
<keyword evidence="4" id="KW-1003">Cell membrane</keyword>
<evidence type="ECO:0000256" key="8">
    <source>
        <dbReference type="RuleBase" id="RU000477"/>
    </source>
</evidence>
<proteinExistence type="evidence at transcript level"/>
<dbReference type="PANTHER" id="PTHR19139:SF199">
    <property type="entry name" value="MIP17260P"/>
    <property type="match status" value="1"/>
</dbReference>
<keyword evidence="7 9" id="KW-0472">Membrane</keyword>
<keyword evidence="6 9" id="KW-1133">Transmembrane helix</keyword>
<dbReference type="InterPro" id="IPR023271">
    <property type="entry name" value="Aquaporin-like"/>
</dbReference>
<evidence type="ECO:0000256" key="3">
    <source>
        <dbReference type="ARBA" id="ARBA00022448"/>
    </source>
</evidence>
<feature type="transmembrane region" description="Helical" evidence="9">
    <location>
        <begin position="20"/>
        <end position="44"/>
    </location>
</feature>
<evidence type="ECO:0000256" key="7">
    <source>
        <dbReference type="ARBA" id="ARBA00023136"/>
    </source>
</evidence>
<feature type="transmembrane region" description="Helical" evidence="9">
    <location>
        <begin position="50"/>
        <end position="73"/>
    </location>
</feature>
<organism evidence="10">
    <name type="scientific">Hirondellea gigas</name>
    <dbReference type="NCBI Taxonomy" id="1518452"/>
    <lineage>
        <taxon>Eukaryota</taxon>
        <taxon>Metazoa</taxon>
        <taxon>Ecdysozoa</taxon>
        <taxon>Arthropoda</taxon>
        <taxon>Crustacea</taxon>
        <taxon>Multicrustacea</taxon>
        <taxon>Malacostraca</taxon>
        <taxon>Eumalacostraca</taxon>
        <taxon>Peracarida</taxon>
        <taxon>Amphipoda</taxon>
        <taxon>Amphilochidea</taxon>
        <taxon>Lysianassida</taxon>
        <taxon>Lysianassidira</taxon>
        <taxon>Lysianassoidea</taxon>
        <taxon>Lysianassidae</taxon>
        <taxon>Hirondellea</taxon>
    </lineage>
</organism>
<dbReference type="PANTHER" id="PTHR19139">
    <property type="entry name" value="AQUAPORIN TRANSPORTER"/>
    <property type="match status" value="1"/>
</dbReference>
<dbReference type="InterPro" id="IPR034294">
    <property type="entry name" value="Aquaporin_transptr"/>
</dbReference>
<sequence>MSRHITMRQMLGLAELRTTLLYKAVAAEFLGTLILVLASCASGIHSSGALKPAIATGLTLAALVQALGHVSGCHVNPSVTVGLLCARYTSLSRAVLYILAQVIGGIAGAGILYGIAPENYREILGVVTKNPALTESQAFGTEVVLTFIFVFVVVSVSDEHRTDIKGSVPLAIGLTLLTTVAIGIPLSGGCLNPARALGPAIITGFWSYHWVYWTGPLLGGVLGSITYSFIFSAPKVEHQHHLISDNIAHSSGTRY</sequence>
<dbReference type="SUPFAM" id="SSF81338">
    <property type="entry name" value="Aquaporin-like"/>
    <property type="match status" value="1"/>
</dbReference>
<dbReference type="AlphaFoldDB" id="A0A6A7GET3"/>
<dbReference type="InterPro" id="IPR022357">
    <property type="entry name" value="MIP_CS"/>
</dbReference>
<dbReference type="InterPro" id="IPR000425">
    <property type="entry name" value="MIP"/>
</dbReference>
<evidence type="ECO:0000256" key="5">
    <source>
        <dbReference type="ARBA" id="ARBA00022692"/>
    </source>
</evidence>
<protein>
    <submittedName>
        <fullName evidence="10">Aquaporin</fullName>
    </submittedName>
</protein>
<reference evidence="10" key="1">
    <citation type="submission" date="2017-11" db="EMBL/GenBank/DDBJ databases">
        <title>The sensing device of the deep-sea amphipod.</title>
        <authorList>
            <person name="Kobayashi H."/>
            <person name="Nagahama T."/>
            <person name="Arai W."/>
            <person name="Sasagawa Y."/>
            <person name="Umeda M."/>
            <person name="Hayashi T."/>
            <person name="Nikaido I."/>
            <person name="Watanabe H."/>
            <person name="Oguri K."/>
            <person name="Kitazato H."/>
            <person name="Fujioka K."/>
            <person name="Kido Y."/>
            <person name="Takami H."/>
        </authorList>
    </citation>
    <scope>NUCLEOTIDE SEQUENCE</scope>
    <source>
        <tissue evidence="10">Whole body</tissue>
    </source>
</reference>
<feature type="transmembrane region" description="Helical" evidence="9">
    <location>
        <begin position="168"/>
        <end position="188"/>
    </location>
</feature>
<dbReference type="Gene3D" id="1.20.1080.10">
    <property type="entry name" value="Glycerol uptake facilitator protein"/>
    <property type="match status" value="1"/>
</dbReference>
<feature type="transmembrane region" description="Helical" evidence="9">
    <location>
        <begin position="136"/>
        <end position="156"/>
    </location>
</feature>
<evidence type="ECO:0000256" key="1">
    <source>
        <dbReference type="ARBA" id="ARBA00004651"/>
    </source>
</evidence>
<evidence type="ECO:0000256" key="9">
    <source>
        <dbReference type="SAM" id="Phobius"/>
    </source>
</evidence>
<dbReference type="Pfam" id="PF00230">
    <property type="entry name" value="MIP"/>
    <property type="match status" value="1"/>
</dbReference>
<accession>A0A6A7GET3</accession>
<dbReference type="PRINTS" id="PR00783">
    <property type="entry name" value="MINTRINSICP"/>
</dbReference>